<feature type="compositionally biased region" description="Low complexity" evidence="2">
    <location>
        <begin position="652"/>
        <end position="681"/>
    </location>
</feature>
<dbReference type="InterPro" id="IPR013088">
    <property type="entry name" value="Znf_NHR/GATA"/>
</dbReference>
<feature type="compositionally biased region" description="Low complexity" evidence="2">
    <location>
        <begin position="112"/>
        <end position="132"/>
    </location>
</feature>
<feature type="compositionally biased region" description="Basic and acidic residues" evidence="2">
    <location>
        <begin position="1218"/>
        <end position="1229"/>
    </location>
</feature>
<dbReference type="GO" id="GO:0043565">
    <property type="term" value="F:sequence-specific DNA binding"/>
    <property type="evidence" value="ECO:0007669"/>
    <property type="project" value="InterPro"/>
</dbReference>
<feature type="compositionally biased region" description="Gly residues" evidence="2">
    <location>
        <begin position="1230"/>
        <end position="1239"/>
    </location>
</feature>
<dbReference type="Pfam" id="PF00320">
    <property type="entry name" value="GATA"/>
    <property type="match status" value="1"/>
</dbReference>
<feature type="compositionally biased region" description="Basic and acidic residues" evidence="2">
    <location>
        <begin position="1328"/>
        <end position="1338"/>
    </location>
</feature>
<dbReference type="PROSITE" id="PS00344">
    <property type="entry name" value="GATA_ZN_FINGER_1"/>
    <property type="match status" value="1"/>
</dbReference>
<keyword evidence="1" id="KW-0479">Metal-binding</keyword>
<feature type="compositionally biased region" description="Low complexity" evidence="2">
    <location>
        <begin position="139"/>
        <end position="161"/>
    </location>
</feature>
<evidence type="ECO:0000313" key="5">
    <source>
        <dbReference type="Proteomes" id="UP001165080"/>
    </source>
</evidence>
<accession>A0A9W6BPI2</accession>
<dbReference type="GO" id="GO:0006355">
    <property type="term" value="P:regulation of DNA-templated transcription"/>
    <property type="evidence" value="ECO:0007669"/>
    <property type="project" value="InterPro"/>
</dbReference>
<feature type="region of interest" description="Disordered" evidence="2">
    <location>
        <begin position="1390"/>
        <end position="1416"/>
    </location>
</feature>
<dbReference type="Proteomes" id="UP001165080">
    <property type="component" value="Unassembled WGS sequence"/>
</dbReference>
<evidence type="ECO:0000256" key="2">
    <source>
        <dbReference type="SAM" id="MobiDB-lite"/>
    </source>
</evidence>
<keyword evidence="5" id="KW-1185">Reference proteome</keyword>
<dbReference type="OrthoDB" id="553201at2759"/>
<evidence type="ECO:0000256" key="1">
    <source>
        <dbReference type="PROSITE-ProRule" id="PRU00094"/>
    </source>
</evidence>
<feature type="region of interest" description="Disordered" evidence="2">
    <location>
        <begin position="1320"/>
        <end position="1367"/>
    </location>
</feature>
<feature type="region of interest" description="Disordered" evidence="2">
    <location>
        <begin position="111"/>
        <end position="179"/>
    </location>
</feature>
<feature type="region of interest" description="Disordered" evidence="2">
    <location>
        <begin position="812"/>
        <end position="970"/>
    </location>
</feature>
<proteinExistence type="predicted"/>
<feature type="compositionally biased region" description="Gly residues" evidence="2">
    <location>
        <begin position="815"/>
        <end position="831"/>
    </location>
</feature>
<dbReference type="SMART" id="SM00401">
    <property type="entry name" value="ZnF_GATA"/>
    <property type="match status" value="1"/>
</dbReference>
<gene>
    <name evidence="4" type="primary">PLEST001283</name>
    <name evidence="4" type="ORF">PLESTB_000948800</name>
</gene>
<sequence length="1644" mass="170375">MKDIGSVAAVPSFGQDSSSFSFMQVSDAQSPPIMHADISLSRPAFDSSQDRPFKRACLAVSNQLPCGRLPAEDMVVQQEMQLPQVARRYAAESATTIHSLIADPALPRVTGSATSQCTAQQQPSASPSAQPAVEPPVASPASAYNHHQFQSQWQLQERQQQSWGLKEQQQHQQPSEHAQLDVTVNVSTIAAVLLRMRHDPNAITARLTAAGGADGAAGGSDPLIPSSGPGLGILVSDVGAHGGRSDAGFDDLTARNGGGLGEEALLADVELLQEIQVDSSMVDVGDGVFVTPATAGPGISFRSLSCDGDRAAQQQQQDDASTAVFENIPRRPRTQAGRGLPEPTAARLKRLALATQPSSGLEALWQLQQQQLELCGGGDGGAGGGGPMALGKPLSAAVAIMLAAAEGLGATPGGGRLTPAALAAALAQLAPRIGDVAAMTGFGEVAPSCGTERARRQRPTPTPPPLDHNDNNSLNSESSAEDSRRYRAGGPTHTSTPPLGGGATAAVRSQVQWLLLPQPQATRSAAAVLPPPGVGRRGGASRRKARPLTDRQRPSSGGSDPSSEQQGGEGCGGTACPPPRPPRNHKGPLLCANCGTTQTPLWRKDRETGETVCNACGIYKQTHGFDRPANGRQPAAQHAVGRKRHSVLRTVPSAATPAAATTSRGGTARSPSQSPSRLSLPADGAPVGVGRLGGVEVEVEGVGRGSGRSLHAASAMVAAAAARDPSASRPACSAQGAGGGGPCRSELTRLPSQRDTGLGIEPEHESDLWLGTSQPGSVAMGSEDCGNGGSGLPSGFMRRSAMSRCCPASAVDGPAPGGGSRAGLPPSGGGAAATATRSSYDGRVESGRDWLPYGTRLPHSPPPPQEQPCQRPKRQRGDWQALQPAAYQAGGKSKEEEGLLDPSATATAATAQRHQQQRWQRREDLEVDRCNGERLSGSGGPGNDGPVAAESEGEGQGPAPGPALAAPAPPLLLLGPQTKEAAEGGEQREPVAALGVALLECEGQGMRMLLRGRQQQQHHPLQHTDVVSGQGGVALAGVVPVPPNLTAVELVRLMAHATSEQKLKVLGGEGRPPRGVTEFREAAEAATELRGCGGPRERQSGGGDRAMHYSSGAAPARTAASDRLQDETAAAPPRLHYFAGPAAAVGRRPVPLGNLVCVRMPNGKLAHLQAVTPPLPQGLLPYGWRDGCVDTPAMAALLRQEAVGAAWERQLDRGRSFGAVDHSDSERRGTVGGEGGDGFGARWSYGGSQQPLRPRREGLTAWMAAAAAWPPYFEARHTEREHPEDADTATAAGERARESAAAQAARAVLHGGSFMRTAGGGGYSAASRDVEPQSRPSDHSVNWGPGGGGGSGPSGSEKPAAPSSDWQYSRHDQLGVMGAGQAAGSDLAQPRLSAGAAPQRALGAAHVPSPYDQDPQQQQLPLLQSEYAEAGRQGGLTAGLPPNLTVGDVLRLTTQTTPEELLTGHQRRQRAIFAARPTTTPVVVYTADVHGGGGGPNGGSHKQADDRSAAGGASVGPRLLQAGFIADASLRPDCDDGGAPATLRGCSNAYGAARQPLRLDLSPSWSHRLPPQPQPQHASADMRVTGLPPAVLLALRTADSQARALDPYPQSHVGLNQQQHPQPDRRLMHHHHHHYHHHLPYHHL</sequence>
<feature type="domain" description="GATA-type" evidence="3">
    <location>
        <begin position="585"/>
        <end position="644"/>
    </location>
</feature>
<dbReference type="PROSITE" id="PS50114">
    <property type="entry name" value="GATA_ZN_FINGER_2"/>
    <property type="match status" value="1"/>
</dbReference>
<feature type="region of interest" description="Disordered" evidence="2">
    <location>
        <begin position="311"/>
        <end position="342"/>
    </location>
</feature>
<feature type="compositionally biased region" description="Basic and acidic residues" evidence="2">
    <location>
        <begin position="920"/>
        <end position="932"/>
    </location>
</feature>
<keyword evidence="1" id="KW-0863">Zinc-finger</keyword>
<feature type="compositionally biased region" description="Low complexity" evidence="2">
    <location>
        <begin position="904"/>
        <end position="918"/>
    </location>
</feature>
<feature type="region of interest" description="Disordered" evidence="2">
    <location>
        <begin position="1491"/>
        <end position="1514"/>
    </location>
</feature>
<feature type="region of interest" description="Disordered" evidence="2">
    <location>
        <begin position="522"/>
        <end position="581"/>
    </location>
</feature>
<organism evidence="4 5">
    <name type="scientific">Pleodorina starrii</name>
    <dbReference type="NCBI Taxonomy" id="330485"/>
    <lineage>
        <taxon>Eukaryota</taxon>
        <taxon>Viridiplantae</taxon>
        <taxon>Chlorophyta</taxon>
        <taxon>core chlorophytes</taxon>
        <taxon>Chlorophyceae</taxon>
        <taxon>CS clade</taxon>
        <taxon>Chlamydomonadales</taxon>
        <taxon>Volvocaceae</taxon>
        <taxon>Pleodorina</taxon>
    </lineage>
</organism>
<feature type="compositionally biased region" description="Gly residues" evidence="2">
    <location>
        <begin position="1344"/>
        <end position="1353"/>
    </location>
</feature>
<feature type="compositionally biased region" description="Low complexity" evidence="2">
    <location>
        <begin position="311"/>
        <end position="320"/>
    </location>
</feature>
<feature type="compositionally biased region" description="Low complexity" evidence="2">
    <location>
        <begin position="1394"/>
        <end position="1405"/>
    </location>
</feature>
<evidence type="ECO:0000313" key="4">
    <source>
        <dbReference type="EMBL" id="GLC55146.1"/>
    </source>
</evidence>
<feature type="region of interest" description="Disordered" evidence="2">
    <location>
        <begin position="1278"/>
        <end position="1304"/>
    </location>
</feature>
<protein>
    <recommendedName>
        <fullName evidence="3">GATA-type domain-containing protein</fullName>
    </recommendedName>
</protein>
<dbReference type="InterPro" id="IPR000679">
    <property type="entry name" value="Znf_GATA"/>
</dbReference>
<feature type="region of interest" description="Disordered" evidence="2">
    <location>
        <begin position="1218"/>
        <end position="1252"/>
    </location>
</feature>
<comment type="caution">
    <text evidence="4">The sequence shown here is derived from an EMBL/GenBank/DDBJ whole genome shotgun (WGS) entry which is preliminary data.</text>
</comment>
<reference evidence="4 5" key="1">
    <citation type="journal article" date="2023" name="Commun. Biol.">
        <title>Reorganization of the ancestral sex-determining regions during the evolution of trioecy in Pleodorina starrii.</title>
        <authorList>
            <person name="Takahashi K."/>
            <person name="Suzuki S."/>
            <person name="Kawai-Toyooka H."/>
            <person name="Yamamoto K."/>
            <person name="Hamaji T."/>
            <person name="Ootsuki R."/>
            <person name="Yamaguchi H."/>
            <person name="Kawachi M."/>
            <person name="Higashiyama T."/>
            <person name="Nozaki H."/>
        </authorList>
    </citation>
    <scope>NUCLEOTIDE SEQUENCE [LARGE SCALE GENOMIC DNA]</scope>
    <source>
        <strain evidence="4 5">NIES-4479</strain>
    </source>
</reference>
<dbReference type="CDD" id="cd00202">
    <property type="entry name" value="ZnF_GATA"/>
    <property type="match status" value="1"/>
</dbReference>
<dbReference type="SUPFAM" id="SSF57716">
    <property type="entry name" value="Glucocorticoid receptor-like (DNA-binding domain)"/>
    <property type="match status" value="1"/>
</dbReference>
<name>A0A9W6BPI2_9CHLO</name>
<keyword evidence="1" id="KW-0862">Zinc</keyword>
<dbReference type="Gene3D" id="3.30.50.10">
    <property type="entry name" value="Erythroid Transcription Factor GATA-1, subunit A"/>
    <property type="match status" value="1"/>
</dbReference>
<feature type="region of interest" description="Disordered" evidence="2">
    <location>
        <begin position="446"/>
        <end position="504"/>
    </location>
</feature>
<dbReference type="GO" id="GO:0008270">
    <property type="term" value="F:zinc ion binding"/>
    <property type="evidence" value="ECO:0007669"/>
    <property type="project" value="UniProtKB-KW"/>
</dbReference>
<feature type="region of interest" description="Disordered" evidence="2">
    <location>
        <begin position="726"/>
        <end position="746"/>
    </location>
</feature>
<feature type="region of interest" description="Disordered" evidence="2">
    <location>
        <begin position="1086"/>
        <end position="1117"/>
    </location>
</feature>
<feature type="region of interest" description="Disordered" evidence="2">
    <location>
        <begin position="652"/>
        <end position="685"/>
    </location>
</feature>
<evidence type="ECO:0000259" key="3">
    <source>
        <dbReference type="PROSITE" id="PS50114"/>
    </source>
</evidence>
<feature type="compositionally biased region" description="Low complexity" evidence="2">
    <location>
        <begin position="1288"/>
        <end position="1304"/>
    </location>
</feature>
<dbReference type="EMBL" id="BRXU01000012">
    <property type="protein sequence ID" value="GLC55146.1"/>
    <property type="molecule type" value="Genomic_DNA"/>
</dbReference>